<keyword evidence="5" id="KW-0028">Amino-acid biosynthesis</keyword>
<dbReference type="FunCoup" id="A0A2I4FVU6">
    <property type="interactions" value="354"/>
</dbReference>
<dbReference type="InterPro" id="IPR010167">
    <property type="entry name" value="NH2A_AcTrfase"/>
</dbReference>
<dbReference type="GO" id="GO:0006526">
    <property type="term" value="P:L-arginine biosynthetic process"/>
    <property type="evidence" value="ECO:0000318"/>
    <property type="project" value="GO_Central"/>
</dbReference>
<dbReference type="CDD" id="cd04301">
    <property type="entry name" value="NAT_SF"/>
    <property type="match status" value="1"/>
</dbReference>
<dbReference type="PANTHER" id="PTHR30602:SF12">
    <property type="entry name" value="AMINO-ACID ACETYLTRANSFERASE NAGS1, CHLOROPLASTIC-RELATED"/>
    <property type="match status" value="1"/>
</dbReference>
<evidence type="ECO:0000256" key="6">
    <source>
        <dbReference type="ARBA" id="ARBA00022679"/>
    </source>
</evidence>
<dbReference type="InterPro" id="IPR036393">
    <property type="entry name" value="AceGlu_kinase-like_sf"/>
</dbReference>
<evidence type="ECO:0000256" key="2">
    <source>
        <dbReference type="ARBA" id="ARBA00009145"/>
    </source>
</evidence>
<dbReference type="GO" id="GO:0004358">
    <property type="term" value="F:L-glutamate N-acetyltransferase activity, acting on acetyl-L-ornithine as donor"/>
    <property type="evidence" value="ECO:0000318"/>
    <property type="project" value="GO_Central"/>
</dbReference>
<dbReference type="NCBIfam" id="TIGR01890">
    <property type="entry name" value="N-Ac-Glu-synth"/>
    <property type="match status" value="1"/>
</dbReference>
<evidence type="ECO:0000256" key="3">
    <source>
        <dbReference type="ARBA" id="ARBA00012697"/>
    </source>
</evidence>
<sequence length="653" mass="71660">MSLVLTSPLSPTPVPVPTLSALAFDYRFISLPSPLSILNLSPLPMAASISSSHYGPIQNLRGDFPIRKSRLFWPRHSCQFRTARTKLPWPLSMVVKGNKGRILPPCSYPGSEVGNIEESNISVEDQQRVRWFREACSYLCAQKGCTFVVLISGQILTSPFLDSILKDIACLHHLGIRFVIVPETTVKINMLLKQRGSSPRFVGEHRITDSEALTAAIEAAGGVRMMLEAKLSPGPSIYNVRRHGDGSRWHEVGVSVDSGNFLGAKRKGVVKGVDYGATGEVKKVDVSRMRERLDAGCIVLLSNLGHSSAGEVLNCNTYEVATACALAIGADKLICIIDGQILDENKRLIRFLTIQEAEMLIDKRAKQNEIASNCVNDVGKEDLNSSHNDSNGAVHCHQNAKVSGKRRNVTFQNGVGFDNGNGLWTGEQSFSIGGHDGRGRLNGYLSELAAAAFVCRAGVKRVHLLDGTIDGVLSLELFTRDGMGTMVASDLYEGTRMARAEDFSSIRQIMQPLEESGILVLRTDQELLEALDSFVVVERDGQIIACAALFPFFEEKCGEVAAIAVSPDCRGQGQGYKLLDYIEKKASSLGLEMLFLLTTRTADWFVRRGFLECSLESIPEKRRKMINLSRKSKYYTKELLPDSSGITVDRAVL</sequence>
<evidence type="ECO:0000313" key="9">
    <source>
        <dbReference type="Proteomes" id="UP000235220"/>
    </source>
</evidence>
<dbReference type="InterPro" id="IPR000182">
    <property type="entry name" value="GNAT_dom"/>
</dbReference>
<dbReference type="EC" id="2.3.1.1" evidence="3"/>
<proteinExistence type="inferred from homology"/>
<dbReference type="Gene3D" id="3.40.630.30">
    <property type="match status" value="1"/>
</dbReference>
<keyword evidence="7" id="KW-0012">Acyltransferase</keyword>
<evidence type="ECO:0000313" key="10">
    <source>
        <dbReference type="RefSeq" id="XP_018835765.1"/>
    </source>
</evidence>
<dbReference type="Pfam" id="PF00696">
    <property type="entry name" value="AA_kinase"/>
    <property type="match status" value="1"/>
</dbReference>
<keyword evidence="4" id="KW-0055">Arginine biosynthesis</keyword>
<keyword evidence="9" id="KW-1185">Reference proteome</keyword>
<dbReference type="PANTHER" id="PTHR30602">
    <property type="entry name" value="AMINO-ACID ACETYLTRANSFERASE"/>
    <property type="match status" value="1"/>
</dbReference>
<dbReference type="Pfam" id="PF00583">
    <property type="entry name" value="Acetyltransf_1"/>
    <property type="match status" value="1"/>
</dbReference>
<dbReference type="KEGG" id="jre:109002458"/>
<evidence type="ECO:0000256" key="1">
    <source>
        <dbReference type="ARBA" id="ARBA00004925"/>
    </source>
</evidence>
<dbReference type="SUPFAM" id="SSF55729">
    <property type="entry name" value="Acyl-CoA N-acyltransferases (Nat)"/>
    <property type="match status" value="1"/>
</dbReference>
<keyword evidence="6" id="KW-0808">Transferase</keyword>
<dbReference type="InterPro" id="IPR033719">
    <property type="entry name" value="NAGS_kin"/>
</dbReference>
<evidence type="ECO:0000256" key="5">
    <source>
        <dbReference type="ARBA" id="ARBA00022605"/>
    </source>
</evidence>
<comment type="similarity">
    <text evidence="2">Belongs to the acetyltransferase family. ArgA subfamily.</text>
</comment>
<protein>
    <recommendedName>
        <fullName evidence="3">amino-acid N-acetyltransferase</fullName>
        <ecNumber evidence="3">2.3.1.1</ecNumber>
    </recommendedName>
</protein>
<dbReference type="Gene3D" id="3.40.1160.10">
    <property type="entry name" value="Acetylglutamate kinase-like"/>
    <property type="match status" value="1"/>
</dbReference>
<evidence type="ECO:0000256" key="4">
    <source>
        <dbReference type="ARBA" id="ARBA00022571"/>
    </source>
</evidence>
<dbReference type="OrthoDB" id="438291at2759"/>
<dbReference type="STRING" id="51240.A0A2I4FVU6"/>
<reference evidence="10" key="1">
    <citation type="submission" date="2025-08" db="UniProtKB">
        <authorList>
            <consortium name="RefSeq"/>
        </authorList>
    </citation>
    <scope>IDENTIFICATION</scope>
    <source>
        <tissue evidence="10">Leaves</tissue>
    </source>
</reference>
<dbReference type="InterPro" id="IPR016181">
    <property type="entry name" value="Acyl_CoA_acyltransferase"/>
</dbReference>
<dbReference type="GeneID" id="109002458"/>
<accession>A0A2I4FVU6</accession>
<evidence type="ECO:0000256" key="7">
    <source>
        <dbReference type="ARBA" id="ARBA00023315"/>
    </source>
</evidence>
<dbReference type="GO" id="GO:0005737">
    <property type="term" value="C:cytoplasm"/>
    <property type="evidence" value="ECO:0007669"/>
    <property type="project" value="InterPro"/>
</dbReference>
<dbReference type="AlphaFoldDB" id="A0A2I4FVU6"/>
<dbReference type="InterPro" id="IPR001048">
    <property type="entry name" value="Asp/Glu/Uridylate_kinase"/>
</dbReference>
<dbReference type="Gramene" id="Jr07_00540_p1">
    <property type="protein sequence ID" value="cds.Jr07_00540_p1"/>
    <property type="gene ID" value="Jr07_00540"/>
</dbReference>
<dbReference type="RefSeq" id="XP_018835765.1">
    <property type="nucleotide sequence ID" value="XM_018980220.2"/>
</dbReference>
<dbReference type="UniPathway" id="UPA00068">
    <property type="reaction ID" value="UER00106"/>
</dbReference>
<comment type="catalytic activity">
    <reaction evidence="8">
        <text>L-glutamate + acetyl-CoA = N-acetyl-L-glutamate + CoA + H(+)</text>
        <dbReference type="Rhea" id="RHEA:24292"/>
        <dbReference type="ChEBI" id="CHEBI:15378"/>
        <dbReference type="ChEBI" id="CHEBI:29985"/>
        <dbReference type="ChEBI" id="CHEBI:44337"/>
        <dbReference type="ChEBI" id="CHEBI:57287"/>
        <dbReference type="ChEBI" id="CHEBI:57288"/>
        <dbReference type="EC" id="2.3.1.1"/>
    </reaction>
</comment>
<dbReference type="CDD" id="cd04237">
    <property type="entry name" value="AAK_NAGS-ABP"/>
    <property type="match status" value="1"/>
</dbReference>
<dbReference type="GO" id="GO:0004042">
    <property type="term" value="F:L-glutamate N-acetyltransferase activity"/>
    <property type="evidence" value="ECO:0007669"/>
    <property type="project" value="InterPro"/>
</dbReference>
<dbReference type="PROSITE" id="PS51186">
    <property type="entry name" value="GNAT"/>
    <property type="match status" value="1"/>
</dbReference>
<dbReference type="HAMAP" id="MF_01105">
    <property type="entry name" value="N_acetyl_glu_synth"/>
    <property type="match status" value="1"/>
</dbReference>
<name>A0A2I4FVU6_JUGRE</name>
<organism evidence="9 10">
    <name type="scientific">Juglans regia</name>
    <name type="common">English walnut</name>
    <dbReference type="NCBI Taxonomy" id="51240"/>
    <lineage>
        <taxon>Eukaryota</taxon>
        <taxon>Viridiplantae</taxon>
        <taxon>Streptophyta</taxon>
        <taxon>Embryophyta</taxon>
        <taxon>Tracheophyta</taxon>
        <taxon>Spermatophyta</taxon>
        <taxon>Magnoliopsida</taxon>
        <taxon>eudicotyledons</taxon>
        <taxon>Gunneridae</taxon>
        <taxon>Pentapetalae</taxon>
        <taxon>rosids</taxon>
        <taxon>fabids</taxon>
        <taxon>Fagales</taxon>
        <taxon>Juglandaceae</taxon>
        <taxon>Juglans</taxon>
    </lineage>
</organism>
<evidence type="ECO:0000256" key="8">
    <source>
        <dbReference type="ARBA" id="ARBA00048372"/>
    </source>
</evidence>
<dbReference type="SUPFAM" id="SSF53633">
    <property type="entry name" value="Carbamate kinase-like"/>
    <property type="match status" value="1"/>
</dbReference>
<comment type="pathway">
    <text evidence="1">Amino-acid biosynthesis; L-arginine biosynthesis; N(2)-acetyl-L-ornithine from L-glutamate: step 1/4.</text>
</comment>
<gene>
    <name evidence="10" type="primary">LOC109002458</name>
</gene>
<dbReference type="Proteomes" id="UP000235220">
    <property type="component" value="Chromosome 7"/>
</dbReference>